<comment type="caution">
    <text evidence="2">The sequence shown here is derived from an EMBL/GenBank/DDBJ whole genome shotgun (WGS) entry which is preliminary data.</text>
</comment>
<keyword evidence="3" id="KW-1185">Reference proteome</keyword>
<protein>
    <submittedName>
        <fullName evidence="2">Uncharacterized protein</fullName>
    </submittedName>
</protein>
<dbReference type="AlphaFoldDB" id="A0A9P6AFU1"/>
<name>A0A9P6AFU1_9AGAM</name>
<reference evidence="2" key="1">
    <citation type="journal article" date="2020" name="Nat. Commun.">
        <title>Large-scale genome sequencing of mycorrhizal fungi provides insights into the early evolution of symbiotic traits.</title>
        <authorList>
            <person name="Miyauchi S."/>
            <person name="Kiss E."/>
            <person name="Kuo A."/>
            <person name="Drula E."/>
            <person name="Kohler A."/>
            <person name="Sanchez-Garcia M."/>
            <person name="Morin E."/>
            <person name="Andreopoulos B."/>
            <person name="Barry K.W."/>
            <person name="Bonito G."/>
            <person name="Buee M."/>
            <person name="Carver A."/>
            <person name="Chen C."/>
            <person name="Cichocki N."/>
            <person name="Clum A."/>
            <person name="Culley D."/>
            <person name="Crous P.W."/>
            <person name="Fauchery L."/>
            <person name="Girlanda M."/>
            <person name="Hayes R.D."/>
            <person name="Keri Z."/>
            <person name="LaButti K."/>
            <person name="Lipzen A."/>
            <person name="Lombard V."/>
            <person name="Magnuson J."/>
            <person name="Maillard F."/>
            <person name="Murat C."/>
            <person name="Nolan M."/>
            <person name="Ohm R.A."/>
            <person name="Pangilinan J."/>
            <person name="Pereira M.F."/>
            <person name="Perotto S."/>
            <person name="Peter M."/>
            <person name="Pfister S."/>
            <person name="Riley R."/>
            <person name="Sitrit Y."/>
            <person name="Stielow J.B."/>
            <person name="Szollosi G."/>
            <person name="Zifcakova L."/>
            <person name="Stursova M."/>
            <person name="Spatafora J.W."/>
            <person name="Tedersoo L."/>
            <person name="Vaario L.M."/>
            <person name="Yamada A."/>
            <person name="Yan M."/>
            <person name="Wang P."/>
            <person name="Xu J."/>
            <person name="Bruns T."/>
            <person name="Baldrian P."/>
            <person name="Vilgalys R."/>
            <person name="Dunand C."/>
            <person name="Henrissat B."/>
            <person name="Grigoriev I.V."/>
            <person name="Hibbett D."/>
            <person name="Nagy L.G."/>
            <person name="Martin F.M."/>
        </authorList>
    </citation>
    <scope>NUCLEOTIDE SEQUENCE</scope>
    <source>
        <strain evidence="2">UP504</strain>
    </source>
</reference>
<proteinExistence type="predicted"/>
<feature type="compositionally biased region" description="Basic residues" evidence="1">
    <location>
        <begin position="48"/>
        <end position="58"/>
    </location>
</feature>
<feature type="region of interest" description="Disordered" evidence="1">
    <location>
        <begin position="1"/>
        <end position="131"/>
    </location>
</feature>
<evidence type="ECO:0000313" key="2">
    <source>
        <dbReference type="EMBL" id="KAF9505092.1"/>
    </source>
</evidence>
<dbReference type="Proteomes" id="UP000886523">
    <property type="component" value="Unassembled WGS sequence"/>
</dbReference>
<gene>
    <name evidence="2" type="ORF">BS47DRAFT_578333</name>
</gene>
<evidence type="ECO:0000313" key="3">
    <source>
        <dbReference type="Proteomes" id="UP000886523"/>
    </source>
</evidence>
<sequence>MRSVPQPHTDYGFVDGMWKESRSPTESSDDLSSPRIARSASEPEVHPPHRPRPPRSKRPATANGSPSAPSSSAAHERTQSELSNFPYTSFLDPTGAPPQANKIPPSLKQTVRRAPQPCRKTYPPRHPQSHHPIAVITSLTYAPLVIA</sequence>
<organism evidence="2 3">
    <name type="scientific">Hydnum rufescens UP504</name>
    <dbReference type="NCBI Taxonomy" id="1448309"/>
    <lineage>
        <taxon>Eukaryota</taxon>
        <taxon>Fungi</taxon>
        <taxon>Dikarya</taxon>
        <taxon>Basidiomycota</taxon>
        <taxon>Agaricomycotina</taxon>
        <taxon>Agaricomycetes</taxon>
        <taxon>Cantharellales</taxon>
        <taxon>Hydnaceae</taxon>
        <taxon>Hydnum</taxon>
    </lineage>
</organism>
<evidence type="ECO:0000256" key="1">
    <source>
        <dbReference type="SAM" id="MobiDB-lite"/>
    </source>
</evidence>
<feature type="compositionally biased region" description="Low complexity" evidence="1">
    <location>
        <begin position="59"/>
        <end position="73"/>
    </location>
</feature>
<accession>A0A9P6AFU1</accession>
<dbReference type="EMBL" id="MU129175">
    <property type="protein sequence ID" value="KAF9505092.1"/>
    <property type="molecule type" value="Genomic_DNA"/>
</dbReference>